<organism evidence="3 4">
    <name type="scientific">Salipiger marinus</name>
    <dbReference type="NCBI Taxonomy" id="555512"/>
    <lineage>
        <taxon>Bacteria</taxon>
        <taxon>Pseudomonadati</taxon>
        <taxon>Pseudomonadota</taxon>
        <taxon>Alphaproteobacteria</taxon>
        <taxon>Rhodobacterales</taxon>
        <taxon>Roseobacteraceae</taxon>
        <taxon>Salipiger</taxon>
    </lineage>
</organism>
<dbReference type="InterPro" id="IPR036366">
    <property type="entry name" value="PGBDSf"/>
</dbReference>
<dbReference type="SUPFAM" id="SSF47090">
    <property type="entry name" value="PGBD-like"/>
    <property type="match status" value="1"/>
</dbReference>
<dbReference type="InterPro" id="IPR002477">
    <property type="entry name" value="Peptidoglycan-bd-like"/>
</dbReference>
<dbReference type="InterPro" id="IPR009003">
    <property type="entry name" value="Peptidase_S1_PA"/>
</dbReference>
<proteinExistence type="predicted"/>
<dbReference type="Pfam" id="PF13365">
    <property type="entry name" value="Trypsin_2"/>
    <property type="match status" value="1"/>
</dbReference>
<evidence type="ECO:0000256" key="1">
    <source>
        <dbReference type="SAM" id="MobiDB-lite"/>
    </source>
</evidence>
<dbReference type="Pfam" id="PF01471">
    <property type="entry name" value="PG_binding_1"/>
    <property type="match status" value="1"/>
</dbReference>
<feature type="compositionally biased region" description="Basic and acidic residues" evidence="1">
    <location>
        <begin position="161"/>
        <end position="171"/>
    </location>
</feature>
<protein>
    <submittedName>
        <fullName evidence="3">Putative peptidoglycan binding domain-containing protein</fullName>
    </submittedName>
</protein>
<evidence type="ECO:0000259" key="2">
    <source>
        <dbReference type="Pfam" id="PF01471"/>
    </source>
</evidence>
<sequence length="595" mass="62008">MLALVLAQGAAAQERARVYIQIEAQPSLSEAETSLRGYASALPDVNGFVLGGGWYGIALGPYEPSEAADLLRGLRQQGRVPGDSYLAGESEYGRQFWPVGAGLGSSSGTSGTEPPVAQSVTQVPVTSAPLGETAALPEAPQAAEAPEAAEVDPLFDPETPAEARRSEAGLTGEDRRMLQVALEWSGHYAAAIDGAFGQGTRGAMADWQRANGLEVTGVLTTRQRERLLGQYNAVLEGMDMTPVRDDRAGIAIDLPMGAVARDRVESPFVIFGSGGVEGAQVLLISEPGDRDTLWGLYEIMQTLEIVPLTGERSRRNDGFVLTGANSRITSHTEVGLQDGQIKGWTLVWPAGDEERRARILGRMQASFERLSGVLDPAQVSDDGQALDLVSGLPVRRPRDVAAGFFVDGQGAVLTSAAAVSGCGRVTLDGGHVARVVQQDDALGVALLRPDAALAPRGVARLRASLPRLRSEVAVAGYPFGGVLSAPTLTFGALAETQGLGGEERLARLDLSASAGDAGGPVLDAGGAVLGLLMPRGDAARQLPEEVAFATDAEALLAFLRSAGIRGSESAGEGVIAPEDLTDVARAMTVMVGCWD</sequence>
<keyword evidence="4" id="KW-1185">Reference proteome</keyword>
<evidence type="ECO:0000313" key="3">
    <source>
        <dbReference type="EMBL" id="SDI66440.1"/>
    </source>
</evidence>
<dbReference type="Gene3D" id="2.40.10.120">
    <property type="match status" value="1"/>
</dbReference>
<reference evidence="3 4" key="1">
    <citation type="submission" date="2016-10" db="EMBL/GenBank/DDBJ databases">
        <authorList>
            <person name="de Groot N.N."/>
        </authorList>
    </citation>
    <scope>NUCLEOTIDE SEQUENCE [LARGE SCALE GENOMIC DNA]</scope>
    <source>
        <strain evidence="3 4">DSM 26424</strain>
    </source>
</reference>
<feature type="domain" description="Peptidoglycan binding-like" evidence="2">
    <location>
        <begin position="171"/>
        <end position="227"/>
    </location>
</feature>
<feature type="region of interest" description="Disordered" evidence="1">
    <location>
        <begin position="137"/>
        <end position="171"/>
    </location>
</feature>
<accession>A0A1G8MGG8</accession>
<dbReference type="SUPFAM" id="SSF50494">
    <property type="entry name" value="Trypsin-like serine proteases"/>
    <property type="match status" value="1"/>
</dbReference>
<dbReference type="Proteomes" id="UP000199093">
    <property type="component" value="Unassembled WGS sequence"/>
</dbReference>
<dbReference type="InterPro" id="IPR036365">
    <property type="entry name" value="PGBD-like_sf"/>
</dbReference>
<dbReference type="EMBL" id="FNEJ01000008">
    <property type="protein sequence ID" value="SDI66440.1"/>
    <property type="molecule type" value="Genomic_DNA"/>
</dbReference>
<gene>
    <name evidence="3" type="ORF">SAMN04487993_10089</name>
</gene>
<dbReference type="STRING" id="555512.SAMN04487993_10089"/>
<dbReference type="Gene3D" id="1.10.101.10">
    <property type="entry name" value="PGBD-like superfamily/PGBD"/>
    <property type="match status" value="1"/>
</dbReference>
<dbReference type="AlphaFoldDB" id="A0A1G8MGG8"/>
<evidence type="ECO:0000313" key="4">
    <source>
        <dbReference type="Proteomes" id="UP000199093"/>
    </source>
</evidence>
<feature type="compositionally biased region" description="Low complexity" evidence="1">
    <location>
        <begin position="137"/>
        <end position="146"/>
    </location>
</feature>
<name>A0A1G8MGG8_9RHOB</name>